<feature type="chain" id="PRO_5015675347" description="Argininosuccinate lyase" evidence="1">
    <location>
        <begin position="23"/>
        <end position="121"/>
    </location>
</feature>
<proteinExistence type="predicted"/>
<dbReference type="EMBL" id="PXWF02000191">
    <property type="protein sequence ID" value="PWF48501.1"/>
    <property type="molecule type" value="Genomic_DNA"/>
</dbReference>
<dbReference type="Proteomes" id="UP000241421">
    <property type="component" value="Unassembled WGS sequence"/>
</dbReference>
<keyword evidence="3" id="KW-1185">Reference proteome</keyword>
<evidence type="ECO:0000313" key="2">
    <source>
        <dbReference type="EMBL" id="PWF48501.1"/>
    </source>
</evidence>
<organism evidence="2 3">
    <name type="scientific">Massilia glaciei</name>
    <dbReference type="NCBI Taxonomy" id="1524097"/>
    <lineage>
        <taxon>Bacteria</taxon>
        <taxon>Pseudomonadati</taxon>
        <taxon>Pseudomonadota</taxon>
        <taxon>Betaproteobacteria</taxon>
        <taxon>Burkholderiales</taxon>
        <taxon>Oxalobacteraceae</taxon>
        <taxon>Telluria group</taxon>
        <taxon>Massilia</taxon>
    </lineage>
</organism>
<gene>
    <name evidence="2" type="ORF">C7C56_011700</name>
</gene>
<reference evidence="2 3" key="1">
    <citation type="submission" date="2018-04" db="EMBL/GenBank/DDBJ databases">
        <title>Massilia violaceinigra sp. nov., a novel purple-pigmented bacterium isolated from Tianshan glacier, Xinjiang, China.</title>
        <authorList>
            <person name="Wang H."/>
        </authorList>
    </citation>
    <scope>NUCLEOTIDE SEQUENCE [LARGE SCALE GENOMIC DNA]</scope>
    <source>
        <strain evidence="2 3">B448-2</strain>
    </source>
</reference>
<evidence type="ECO:0008006" key="4">
    <source>
        <dbReference type="Google" id="ProtNLM"/>
    </source>
</evidence>
<evidence type="ECO:0000256" key="1">
    <source>
        <dbReference type="SAM" id="SignalP"/>
    </source>
</evidence>
<dbReference type="AlphaFoldDB" id="A0A2U2HLV8"/>
<comment type="caution">
    <text evidence="2">The sequence shown here is derived from an EMBL/GenBank/DDBJ whole genome shotgun (WGS) entry which is preliminary data.</text>
</comment>
<name>A0A2U2HLV8_9BURK</name>
<dbReference type="OrthoDB" id="6898737at2"/>
<evidence type="ECO:0000313" key="3">
    <source>
        <dbReference type="Proteomes" id="UP000241421"/>
    </source>
</evidence>
<accession>A0A2U2HLV8</accession>
<sequence length="121" mass="13295">MKILSLAVALLGAGLLVGKGAAAGNADFTIVNKTGYPIRHIYIAPGKSKTWGEDRLGDGILENNKKRLIKFSSKAACTQSLNVTFDDDDSEVEWDDFNLCEINTITLKYNRKTREVSADEE</sequence>
<keyword evidence="1" id="KW-0732">Signal</keyword>
<feature type="signal peptide" evidence="1">
    <location>
        <begin position="1"/>
        <end position="22"/>
    </location>
</feature>
<protein>
    <recommendedName>
        <fullName evidence="4">Argininosuccinate lyase</fullName>
    </recommendedName>
</protein>